<dbReference type="AlphaFoldDB" id="A0A7W8UAZ3"/>
<dbReference type="Pfam" id="PF01584">
    <property type="entry name" value="CheW"/>
    <property type="match status" value="1"/>
</dbReference>
<dbReference type="PANTHER" id="PTHR22617:SF23">
    <property type="entry name" value="CHEMOTAXIS PROTEIN CHEW"/>
    <property type="match status" value="1"/>
</dbReference>
<sequence length="160" mass="17145">MSSLAQSSAESGNGTFEIIAFRISDQDFCVRTTTIREIRGWSPSIPVPHSPPDIVGVMNLRGSVIPIIDLAHKLGMKSTKPTERSAIVVAEVHEMVLGLVVDGVSDILTIGTSQVQPVPEITTSFDRSVAEGIITHDSGMISFLSLSRLFQPSELETVAA</sequence>
<dbReference type="Gene3D" id="2.30.30.40">
    <property type="entry name" value="SH3 Domains"/>
    <property type="match status" value="1"/>
</dbReference>
<dbReference type="InterPro" id="IPR039315">
    <property type="entry name" value="CheW"/>
</dbReference>
<dbReference type="GO" id="GO:0005829">
    <property type="term" value="C:cytosol"/>
    <property type="evidence" value="ECO:0007669"/>
    <property type="project" value="TreeGrafter"/>
</dbReference>
<dbReference type="EMBL" id="JACHBK010000006">
    <property type="protein sequence ID" value="MBB5536077.1"/>
    <property type="molecule type" value="Genomic_DNA"/>
</dbReference>
<organism evidence="2 3">
    <name type="scientific">Rhizobium giardinii</name>
    <dbReference type="NCBI Taxonomy" id="56731"/>
    <lineage>
        <taxon>Bacteria</taxon>
        <taxon>Pseudomonadati</taxon>
        <taxon>Pseudomonadota</taxon>
        <taxon>Alphaproteobacteria</taxon>
        <taxon>Hyphomicrobiales</taxon>
        <taxon>Rhizobiaceae</taxon>
        <taxon>Rhizobium/Agrobacterium group</taxon>
        <taxon>Rhizobium</taxon>
    </lineage>
</organism>
<accession>A0A7W8UAZ3</accession>
<protein>
    <submittedName>
        <fullName evidence="2">Purine-binding chemotaxis protein CheW</fullName>
    </submittedName>
</protein>
<dbReference type="PROSITE" id="PS50851">
    <property type="entry name" value="CHEW"/>
    <property type="match status" value="1"/>
</dbReference>
<dbReference type="InterPro" id="IPR036061">
    <property type="entry name" value="CheW-like_dom_sf"/>
</dbReference>
<dbReference type="InterPro" id="IPR002545">
    <property type="entry name" value="CheW-lke_dom"/>
</dbReference>
<evidence type="ECO:0000259" key="1">
    <source>
        <dbReference type="PROSITE" id="PS50851"/>
    </source>
</evidence>
<gene>
    <name evidence="2" type="ORF">GGD55_002784</name>
</gene>
<comment type="caution">
    <text evidence="2">The sequence shown here is derived from an EMBL/GenBank/DDBJ whole genome shotgun (WGS) entry which is preliminary data.</text>
</comment>
<dbReference type="SUPFAM" id="SSF50341">
    <property type="entry name" value="CheW-like"/>
    <property type="match status" value="1"/>
</dbReference>
<dbReference type="RefSeq" id="WP_018328782.1">
    <property type="nucleotide sequence ID" value="NZ_JACHBK010000006.1"/>
</dbReference>
<dbReference type="GO" id="GO:0006935">
    <property type="term" value="P:chemotaxis"/>
    <property type="evidence" value="ECO:0007669"/>
    <property type="project" value="InterPro"/>
</dbReference>
<evidence type="ECO:0000313" key="3">
    <source>
        <dbReference type="Proteomes" id="UP000585507"/>
    </source>
</evidence>
<dbReference type="GO" id="GO:0007165">
    <property type="term" value="P:signal transduction"/>
    <property type="evidence" value="ECO:0007669"/>
    <property type="project" value="InterPro"/>
</dbReference>
<proteinExistence type="predicted"/>
<feature type="domain" description="CheW-like" evidence="1">
    <location>
        <begin position="15"/>
        <end position="155"/>
    </location>
</feature>
<keyword evidence="3" id="KW-1185">Reference proteome</keyword>
<name>A0A7W8UAZ3_9HYPH</name>
<reference evidence="2 3" key="1">
    <citation type="submission" date="2020-08" db="EMBL/GenBank/DDBJ databases">
        <title>Genomic Encyclopedia of Type Strains, Phase IV (KMG-V): Genome sequencing to study the core and pangenomes of soil and plant-associated prokaryotes.</title>
        <authorList>
            <person name="Whitman W."/>
        </authorList>
    </citation>
    <scope>NUCLEOTIDE SEQUENCE [LARGE SCALE GENOMIC DNA]</scope>
    <source>
        <strain evidence="2 3">SEMIA 4084</strain>
    </source>
</reference>
<dbReference type="PANTHER" id="PTHR22617">
    <property type="entry name" value="CHEMOTAXIS SENSOR HISTIDINE KINASE-RELATED"/>
    <property type="match status" value="1"/>
</dbReference>
<dbReference type="Gene3D" id="2.40.50.180">
    <property type="entry name" value="CheA-289, Domain 4"/>
    <property type="match status" value="1"/>
</dbReference>
<dbReference type="SMART" id="SM00260">
    <property type="entry name" value="CheW"/>
    <property type="match status" value="1"/>
</dbReference>
<evidence type="ECO:0000313" key="2">
    <source>
        <dbReference type="EMBL" id="MBB5536077.1"/>
    </source>
</evidence>
<dbReference type="Proteomes" id="UP000585507">
    <property type="component" value="Unassembled WGS sequence"/>
</dbReference>